<dbReference type="EMBL" id="BLLF01005616">
    <property type="protein sequence ID" value="GFH31428.1"/>
    <property type="molecule type" value="Genomic_DNA"/>
</dbReference>
<dbReference type="Proteomes" id="UP000485058">
    <property type="component" value="Unassembled WGS sequence"/>
</dbReference>
<sequence length="99" mass="10471">MLASTQALRVLADLVRRCPQGQDQLGALRVALPPADPLLTLPLSSHQAQQEGLPALQAVLRLALHSPWPAEQAAAEQLLAAFCCDNPDGQSLLLSTMAP</sequence>
<accession>A0A6A0AFJ8</accession>
<keyword evidence="2" id="KW-1185">Reference proteome</keyword>
<protein>
    <submittedName>
        <fullName evidence="1">Golgin candidate 6-like</fullName>
    </submittedName>
</protein>
<dbReference type="AlphaFoldDB" id="A0A6A0AFJ8"/>
<comment type="caution">
    <text evidence="1">The sequence shown here is derived from an EMBL/GenBank/DDBJ whole genome shotgun (WGS) entry which is preliminary data.</text>
</comment>
<feature type="non-terminal residue" evidence="1">
    <location>
        <position position="99"/>
    </location>
</feature>
<dbReference type="Gene3D" id="1.25.10.10">
    <property type="entry name" value="Leucine-rich Repeat Variant"/>
    <property type="match status" value="1"/>
</dbReference>
<feature type="non-terminal residue" evidence="1">
    <location>
        <position position="1"/>
    </location>
</feature>
<name>A0A6A0AFJ8_HAELA</name>
<dbReference type="InterPro" id="IPR011989">
    <property type="entry name" value="ARM-like"/>
</dbReference>
<reference evidence="1 2" key="1">
    <citation type="submission" date="2020-02" db="EMBL/GenBank/DDBJ databases">
        <title>Draft genome sequence of Haematococcus lacustris strain NIES-144.</title>
        <authorList>
            <person name="Morimoto D."/>
            <person name="Nakagawa S."/>
            <person name="Yoshida T."/>
            <person name="Sawayama S."/>
        </authorList>
    </citation>
    <scope>NUCLEOTIDE SEQUENCE [LARGE SCALE GENOMIC DNA]</scope>
    <source>
        <strain evidence="1 2">NIES-144</strain>
    </source>
</reference>
<evidence type="ECO:0000313" key="1">
    <source>
        <dbReference type="EMBL" id="GFH31428.1"/>
    </source>
</evidence>
<gene>
    <name evidence="1" type="ORF">HaLaN_30474</name>
</gene>
<proteinExistence type="predicted"/>
<organism evidence="1 2">
    <name type="scientific">Haematococcus lacustris</name>
    <name type="common">Green alga</name>
    <name type="synonym">Haematococcus pluvialis</name>
    <dbReference type="NCBI Taxonomy" id="44745"/>
    <lineage>
        <taxon>Eukaryota</taxon>
        <taxon>Viridiplantae</taxon>
        <taxon>Chlorophyta</taxon>
        <taxon>core chlorophytes</taxon>
        <taxon>Chlorophyceae</taxon>
        <taxon>CS clade</taxon>
        <taxon>Chlamydomonadales</taxon>
        <taxon>Haematococcaceae</taxon>
        <taxon>Haematococcus</taxon>
    </lineage>
</organism>
<evidence type="ECO:0000313" key="2">
    <source>
        <dbReference type="Proteomes" id="UP000485058"/>
    </source>
</evidence>